<reference evidence="2" key="1">
    <citation type="journal article" date="2017" name="Science">
        <title>Giant viruses with an expanded complement of translation system components.</title>
        <authorList>
            <person name="Schulz F."/>
            <person name="Yutin N."/>
            <person name="Ivanova N.N."/>
            <person name="Ortega D.R."/>
            <person name="Lee T.K."/>
            <person name="Vierheilig J."/>
            <person name="Daims H."/>
            <person name="Horn M."/>
            <person name="Wagner M."/>
            <person name="Jensen G.J."/>
            <person name="Kyrpides N.C."/>
            <person name="Koonin E.V."/>
            <person name="Woyke T."/>
        </authorList>
    </citation>
    <scope>NUCLEOTIDE SEQUENCE</scope>
    <source>
        <strain evidence="2">KNV1</strain>
    </source>
</reference>
<gene>
    <name evidence="2" type="ORF">Klosneuvirus_2_260</name>
</gene>
<evidence type="ECO:0000256" key="1">
    <source>
        <dbReference type="SAM" id="Phobius"/>
    </source>
</evidence>
<dbReference type="EMBL" id="KY684109">
    <property type="protein sequence ID" value="ARF11824.1"/>
    <property type="molecule type" value="Genomic_DNA"/>
</dbReference>
<organism evidence="2">
    <name type="scientific">Klosneuvirus KNV1</name>
    <dbReference type="NCBI Taxonomy" id="1977640"/>
    <lineage>
        <taxon>Viruses</taxon>
        <taxon>Varidnaviria</taxon>
        <taxon>Bamfordvirae</taxon>
        <taxon>Nucleocytoviricota</taxon>
        <taxon>Megaviricetes</taxon>
        <taxon>Imitervirales</taxon>
        <taxon>Mimiviridae</taxon>
        <taxon>Klosneuvirinae</taxon>
        <taxon>Klosneuvirus</taxon>
    </lineage>
</organism>
<keyword evidence="1" id="KW-0472">Membrane</keyword>
<keyword evidence="1" id="KW-1133">Transmembrane helix</keyword>
<dbReference type="InterPro" id="IPR043929">
    <property type="entry name" value="DUF5755"/>
</dbReference>
<dbReference type="Pfam" id="PF19059">
    <property type="entry name" value="DUF5755"/>
    <property type="match status" value="1"/>
</dbReference>
<evidence type="ECO:0000313" key="2">
    <source>
        <dbReference type="EMBL" id="ARF11824.1"/>
    </source>
</evidence>
<feature type="transmembrane region" description="Helical" evidence="1">
    <location>
        <begin position="12"/>
        <end position="32"/>
    </location>
</feature>
<name>A0A1V0SJK1_9VIRU</name>
<sequence length="207" mass="24819">MYSSLDNKDIMIFVLIFLISILIIILVVLQLYQAYQLEAYHQIQNKKVPDNVLYESPGLIQSYDPINMDIVKQYDYHKSFDPLEDPTRRVPRHEIPPIALQYSLDIPTRGYPDNYNQYGVLVKESEHDHKENNNQNQIIRLFGRQTYPGSNQYEYYTMITSGNDLIKIPIYNKRRNELYEDDIIYIKELNNKYRVQLYKYDAPRYYP</sequence>
<accession>A0A1V0SJK1</accession>
<protein>
    <submittedName>
        <fullName evidence="2">Uncharacterized protein</fullName>
    </submittedName>
</protein>
<proteinExistence type="predicted"/>
<keyword evidence="1" id="KW-0812">Transmembrane</keyword>